<keyword evidence="3" id="KW-1185">Reference proteome</keyword>
<organism evidence="2 3">
    <name type="scientific">Corynebacterium silvaticum</name>
    <dbReference type="NCBI Taxonomy" id="2320431"/>
    <lineage>
        <taxon>Bacteria</taxon>
        <taxon>Bacillati</taxon>
        <taxon>Actinomycetota</taxon>
        <taxon>Actinomycetes</taxon>
        <taxon>Mycobacteriales</taxon>
        <taxon>Corynebacteriaceae</taxon>
        <taxon>Corynebacterium</taxon>
    </lineage>
</organism>
<dbReference type="Gene3D" id="3.30.70.1020">
    <property type="entry name" value="Trehalose-6-phosphate phosphatase related protein, domain 2"/>
    <property type="match status" value="1"/>
</dbReference>
<name>A0A7Y4LH92_9CORY</name>
<reference evidence="2 3" key="3">
    <citation type="journal article" date="2020" name="Int. J. Syst. Evol. Microbiol.">
        <title>Corynebacterium silvaticum sp. nov., a unique group of NTTB corynebacteria in wild boar and roe deer.</title>
        <authorList>
            <person name="Dangel A."/>
            <person name="Berger A."/>
            <person name="Rau J."/>
            <person name="Eisenberg T."/>
            <person name="Kampfer P."/>
            <person name="Margos G."/>
            <person name="Contzen M."/>
            <person name="Busse H.J."/>
            <person name="Konrad R."/>
            <person name="Peters M."/>
            <person name="Sting R."/>
            <person name="Sing A."/>
        </authorList>
    </citation>
    <scope>NUCLEOTIDE SEQUENCE [LARGE SCALE GENOMIC DNA]</scope>
    <source>
        <strain evidence="2 3">PO100/5</strain>
    </source>
</reference>
<proteinExistence type="inferred from homology"/>
<dbReference type="SUPFAM" id="SSF56784">
    <property type="entry name" value="HAD-like"/>
    <property type="match status" value="1"/>
</dbReference>
<comment type="similarity">
    <text evidence="1">Belongs to the trehalose phosphatase family.</text>
</comment>
<dbReference type="UniPathway" id="UPA00299"/>
<dbReference type="NCBIfam" id="TIGR00685">
    <property type="entry name" value="T6PP"/>
    <property type="match status" value="1"/>
</dbReference>
<comment type="cofactor">
    <cofactor evidence="1">
        <name>Mg(2+)</name>
        <dbReference type="ChEBI" id="CHEBI:18420"/>
    </cofactor>
</comment>
<dbReference type="InterPro" id="IPR023214">
    <property type="entry name" value="HAD_sf"/>
</dbReference>
<dbReference type="AlphaFoldDB" id="A0A7Y4LH92"/>
<dbReference type="RefSeq" id="WP_087454527.1">
    <property type="nucleotide sequence ID" value="NZ_CP021417.2"/>
</dbReference>
<dbReference type="GO" id="GO:0005992">
    <property type="term" value="P:trehalose biosynthetic process"/>
    <property type="evidence" value="ECO:0007669"/>
    <property type="project" value="UniProtKB-UniPathway"/>
</dbReference>
<keyword evidence="1" id="KW-0479">Metal-binding</keyword>
<dbReference type="GO" id="GO:0004805">
    <property type="term" value="F:trehalose-phosphatase activity"/>
    <property type="evidence" value="ECO:0007669"/>
    <property type="project" value="UniProtKB-EC"/>
</dbReference>
<evidence type="ECO:0000256" key="1">
    <source>
        <dbReference type="RuleBase" id="RU361117"/>
    </source>
</evidence>
<comment type="pathway">
    <text evidence="1">Glycan biosynthesis; trehalose biosynthesis.</text>
</comment>
<evidence type="ECO:0000313" key="3">
    <source>
        <dbReference type="Proteomes" id="UP000195652"/>
    </source>
</evidence>
<dbReference type="Gene3D" id="3.40.50.1000">
    <property type="entry name" value="HAD superfamily/HAD-like"/>
    <property type="match status" value="1"/>
</dbReference>
<dbReference type="Pfam" id="PF02358">
    <property type="entry name" value="Trehalose_PPase"/>
    <property type="match status" value="1"/>
</dbReference>
<dbReference type="GeneID" id="75008574"/>
<accession>A0A7Y4LH92</accession>
<dbReference type="EC" id="3.1.3.12" evidence="1"/>
<dbReference type="InterPro" id="IPR036412">
    <property type="entry name" value="HAD-like_sf"/>
</dbReference>
<sequence length="241" mass="25647">MTPELSHLARAPRLLIVSDFDGTLAGFSTNAQVVPIEHRSLDALRRLAALPHTDVAVLSGRGLAELRQVSGLTDPIALIGSHGTESSTGAPPLTEEQRTALTAVTAAYEAIAQRVEGAFVEYKPFHRVLHVIRVADHDIARNALDEALAINIPGVTPKEGKWIAEAGVIDTNKGTWLAHQRTRADVTIFLGDDTTDEDAFRVLGPADLGVKVGPGETAATHRVADLKGVADLLTQLADLRA</sequence>
<dbReference type="EMBL" id="CP021417">
    <property type="protein sequence ID" value="ARU46741.1"/>
    <property type="molecule type" value="Genomic_DNA"/>
</dbReference>
<comment type="catalytic activity">
    <reaction evidence="1">
        <text>alpha,alpha-trehalose 6-phosphate + H2O = alpha,alpha-trehalose + phosphate</text>
        <dbReference type="Rhea" id="RHEA:23420"/>
        <dbReference type="ChEBI" id="CHEBI:15377"/>
        <dbReference type="ChEBI" id="CHEBI:16551"/>
        <dbReference type="ChEBI" id="CHEBI:43474"/>
        <dbReference type="ChEBI" id="CHEBI:58429"/>
        <dbReference type="EC" id="3.1.3.12"/>
    </reaction>
</comment>
<dbReference type="KEGG" id="csil:CBE74_10095"/>
<reference evidence="2 3" key="2">
    <citation type="journal article" date="2020" name="Antonie Van Leeuwenhoek">
        <title>Phylogenomic characterisation of a novel corynebacterial species pathogenic to animals.</title>
        <authorList>
            <person name="Moller J."/>
            <person name="Musella L."/>
            <person name="Melnikov V."/>
            <person name="Geissdorfer W."/>
            <person name="Burkovski A."/>
            <person name="Sangal V."/>
        </authorList>
    </citation>
    <scope>NUCLEOTIDE SEQUENCE [LARGE SCALE GENOMIC DNA]</scope>
    <source>
        <strain evidence="2 3">PO100/5</strain>
    </source>
</reference>
<dbReference type="OrthoDB" id="9816160at2"/>
<keyword evidence="1" id="KW-0460">Magnesium</keyword>
<dbReference type="GO" id="GO:0046872">
    <property type="term" value="F:metal ion binding"/>
    <property type="evidence" value="ECO:0007669"/>
    <property type="project" value="UniProtKB-KW"/>
</dbReference>
<gene>
    <name evidence="2" type="primary">otsB</name>
    <name evidence="2" type="ORF">CBE74_10095</name>
</gene>
<evidence type="ECO:0000313" key="2">
    <source>
        <dbReference type="EMBL" id="ARU46741.1"/>
    </source>
</evidence>
<reference evidence="2 3" key="1">
    <citation type="journal article" date="2014" name="BMC Vet. Res.">
        <title>First report of Corynebacterium pseudotuberculosis from caseous lymphadenitis lesions in Black Alentejano pig (Sus scrofa domesticus).</title>
        <authorList>
            <person name="Oliveira M."/>
            <person name="Barroco C."/>
            <person name="Mottola C."/>
            <person name="Santos R."/>
            <person name="Lemsaddek A."/>
            <person name="Tavares L."/>
            <person name="Semedo-Lemsaddek T."/>
        </authorList>
    </citation>
    <scope>NUCLEOTIDE SEQUENCE [LARGE SCALE GENOMIC DNA]</scope>
    <source>
        <strain evidence="2 3">PO100/5</strain>
    </source>
</reference>
<dbReference type="Proteomes" id="UP000195652">
    <property type="component" value="Chromosome"/>
</dbReference>
<dbReference type="InterPro" id="IPR003337">
    <property type="entry name" value="Trehalose_PPase"/>
</dbReference>
<reference evidence="2 3" key="4">
    <citation type="journal article" date="2020" name="PLoS ONE">
        <title>Taxonomic classification of strain PO100/5 shows a broader geographic distribution and genetic markers of the recently described Corynebacterium silvaticum.</title>
        <authorList>
            <person name="Viana M.V.C."/>
            <person name="Profeta R."/>
            <person name="da Silva A.L."/>
            <person name="Hurtado R."/>
            <person name="Cerqueira J.C."/>
            <person name="Ribeiro B.F.S."/>
            <person name="Almeida M.O."/>
            <person name="Morais-Rodrigues F."/>
            <person name="Soares S.C."/>
            <person name="Oliveira M."/>
            <person name="Tavares L."/>
            <person name="Figueiredo H."/>
            <person name="Wattam A.R."/>
            <person name="Barh D."/>
            <person name="Ghosh P."/>
            <person name="Silva A."/>
            <person name="Azevedo V."/>
        </authorList>
    </citation>
    <scope>NUCLEOTIDE SEQUENCE [LARGE SCALE GENOMIC DNA]</scope>
    <source>
        <strain evidence="2 3">PO100/5</strain>
    </source>
</reference>
<protein>
    <recommendedName>
        <fullName evidence="1">Trehalose 6-phosphate phosphatase</fullName>
        <ecNumber evidence="1">3.1.3.12</ecNumber>
    </recommendedName>
</protein>
<keyword evidence="1 2" id="KW-0378">Hydrolase</keyword>
<comment type="function">
    <text evidence="1">Removes the phosphate from trehalose 6-phosphate to produce free trehalose.</text>
</comment>